<feature type="transmembrane region" description="Helical" evidence="5">
    <location>
        <begin position="323"/>
        <end position="342"/>
    </location>
</feature>
<dbReference type="OrthoDB" id="5143502at2"/>
<evidence type="ECO:0000256" key="1">
    <source>
        <dbReference type="ARBA" id="ARBA00004141"/>
    </source>
</evidence>
<organism evidence="7 8">
    <name type="scientific">Pisciglobus halotolerans</name>
    <dbReference type="NCBI Taxonomy" id="745365"/>
    <lineage>
        <taxon>Bacteria</taxon>
        <taxon>Bacillati</taxon>
        <taxon>Bacillota</taxon>
        <taxon>Bacilli</taxon>
        <taxon>Lactobacillales</taxon>
        <taxon>Carnobacteriaceae</taxon>
    </lineage>
</organism>
<feature type="transmembrane region" description="Helical" evidence="5">
    <location>
        <begin position="354"/>
        <end position="376"/>
    </location>
</feature>
<feature type="transmembrane region" description="Helical" evidence="5">
    <location>
        <begin position="234"/>
        <end position="251"/>
    </location>
</feature>
<reference evidence="7 8" key="1">
    <citation type="submission" date="2016-10" db="EMBL/GenBank/DDBJ databases">
        <authorList>
            <person name="de Groot N.N."/>
        </authorList>
    </citation>
    <scope>NUCLEOTIDE SEQUENCE [LARGE SCALE GENOMIC DNA]</scope>
    <source>
        <strain evidence="7 8">DSM 27630</strain>
    </source>
</reference>
<feature type="transmembrane region" description="Helical" evidence="5">
    <location>
        <begin position="30"/>
        <end position="49"/>
    </location>
</feature>
<evidence type="ECO:0000256" key="3">
    <source>
        <dbReference type="ARBA" id="ARBA00022989"/>
    </source>
</evidence>
<feature type="transmembrane region" description="Helical" evidence="5">
    <location>
        <begin position="91"/>
        <end position="109"/>
    </location>
</feature>
<dbReference type="GO" id="GO:0016020">
    <property type="term" value="C:membrane"/>
    <property type="evidence" value="ECO:0007669"/>
    <property type="project" value="UniProtKB-SubCell"/>
</dbReference>
<evidence type="ECO:0000259" key="6">
    <source>
        <dbReference type="Pfam" id="PF04932"/>
    </source>
</evidence>
<dbReference type="PANTHER" id="PTHR37422">
    <property type="entry name" value="TEICHURONIC ACID BIOSYNTHESIS PROTEIN TUAE"/>
    <property type="match status" value="1"/>
</dbReference>
<gene>
    <name evidence="7" type="ORF">SAMN04489868_1424</name>
</gene>
<keyword evidence="7" id="KW-0436">Ligase</keyword>
<accession>A0A1I3DKP2</accession>
<name>A0A1I3DKP2_9LACT</name>
<dbReference type="Pfam" id="PF04932">
    <property type="entry name" value="Wzy_C"/>
    <property type="match status" value="1"/>
</dbReference>
<comment type="subcellular location">
    <subcellularLocation>
        <location evidence="1">Membrane</location>
        <topology evidence="1">Multi-pass membrane protein</topology>
    </subcellularLocation>
</comment>
<feature type="transmembrane region" description="Helical" evidence="5">
    <location>
        <begin position="210"/>
        <end position="225"/>
    </location>
</feature>
<evidence type="ECO:0000313" key="8">
    <source>
        <dbReference type="Proteomes" id="UP000198668"/>
    </source>
</evidence>
<evidence type="ECO:0000256" key="4">
    <source>
        <dbReference type="ARBA" id="ARBA00023136"/>
    </source>
</evidence>
<proteinExistence type="predicted"/>
<feature type="transmembrane region" description="Helical" evidence="5">
    <location>
        <begin position="158"/>
        <end position="175"/>
    </location>
</feature>
<dbReference type="RefSeq" id="WP_092093471.1">
    <property type="nucleotide sequence ID" value="NZ_FOQE01000042.1"/>
</dbReference>
<dbReference type="InterPro" id="IPR051533">
    <property type="entry name" value="WaaL-like"/>
</dbReference>
<dbReference type="PANTHER" id="PTHR37422:SF13">
    <property type="entry name" value="LIPOPOLYSACCHARIDE BIOSYNTHESIS PROTEIN PA4999-RELATED"/>
    <property type="match status" value="1"/>
</dbReference>
<keyword evidence="4 5" id="KW-0472">Membrane</keyword>
<dbReference type="EMBL" id="FOQE01000042">
    <property type="protein sequence ID" value="SFH87285.1"/>
    <property type="molecule type" value="Genomic_DNA"/>
</dbReference>
<protein>
    <submittedName>
        <fullName evidence="7">O-antigen ligase like membrane protein</fullName>
    </submittedName>
</protein>
<dbReference type="InterPro" id="IPR007016">
    <property type="entry name" value="O-antigen_ligase-rel_domated"/>
</dbReference>
<keyword evidence="3 5" id="KW-1133">Transmembrane helix</keyword>
<feature type="transmembrane region" description="Helical" evidence="5">
    <location>
        <begin position="61"/>
        <end position="79"/>
    </location>
</feature>
<feature type="transmembrane region" description="Helical" evidence="5">
    <location>
        <begin position="187"/>
        <end position="204"/>
    </location>
</feature>
<evidence type="ECO:0000256" key="2">
    <source>
        <dbReference type="ARBA" id="ARBA00022692"/>
    </source>
</evidence>
<dbReference type="Proteomes" id="UP000198668">
    <property type="component" value="Unassembled WGS sequence"/>
</dbReference>
<evidence type="ECO:0000313" key="7">
    <source>
        <dbReference type="EMBL" id="SFH87285.1"/>
    </source>
</evidence>
<keyword evidence="2 5" id="KW-0812">Transmembrane</keyword>
<dbReference type="GO" id="GO:0016874">
    <property type="term" value="F:ligase activity"/>
    <property type="evidence" value="ECO:0007669"/>
    <property type="project" value="UniProtKB-KW"/>
</dbReference>
<evidence type="ECO:0000256" key="5">
    <source>
        <dbReference type="SAM" id="Phobius"/>
    </source>
</evidence>
<keyword evidence="8" id="KW-1185">Reference proteome</keyword>
<feature type="transmembrane region" description="Helical" evidence="5">
    <location>
        <begin position="121"/>
        <end position="138"/>
    </location>
</feature>
<dbReference type="AlphaFoldDB" id="A0A1I3DKP2"/>
<sequence>MRKFIIFMAVFSSLIFTTLSNMFIIPSKDLIYAIYVFIISISAVTLVTIDYLKRNKINLRDIWILGVPVLMILLILISINKYQLNDKTFNMVIQFISLCIPSYLGGFYIKKFNKQNSFYDMTFALNIMVTIILFYSYLKTPLDNKGYFYNFGESSHLFIGYTAGVFLIFNIISLLNKKNRRQKNKSIILTLKFFLILLQFWLIVGSGSRGALFAVIGTLSVYIFLNKDIKKKQIFIFIIIIFCTFLIGINIDESFRNGFENFTKILLTENEFIDLSASRNGRDVQYTLALELFKGAPIFGKGVLGYSSITNLAYPHNLVLELLSNYGLLFTLASIIVILISLRNNIRIESYSLPHVFIVFMFIFNIIAMQLSYSILTNSYFWFGLAYCLTQSSNYKSSKEGL</sequence>
<feature type="domain" description="O-antigen ligase-related" evidence="6">
    <location>
        <begin position="195"/>
        <end position="329"/>
    </location>
</feature>